<dbReference type="RefSeq" id="WP_209528532.1">
    <property type="nucleotide sequence ID" value="NZ_JAEEGA010000008.1"/>
</dbReference>
<keyword evidence="3" id="KW-1185">Reference proteome</keyword>
<dbReference type="EMBL" id="JAEEGA010000008">
    <property type="protein sequence ID" value="MBP1041878.1"/>
    <property type="molecule type" value="Genomic_DNA"/>
</dbReference>
<organism evidence="2 3">
    <name type="scientific">Vagococcus allomyrinae</name>
    <dbReference type="NCBI Taxonomy" id="2794353"/>
    <lineage>
        <taxon>Bacteria</taxon>
        <taxon>Bacillati</taxon>
        <taxon>Bacillota</taxon>
        <taxon>Bacilli</taxon>
        <taxon>Lactobacillales</taxon>
        <taxon>Enterococcaceae</taxon>
        <taxon>Vagococcus</taxon>
    </lineage>
</organism>
<feature type="transmembrane region" description="Helical" evidence="1">
    <location>
        <begin position="69"/>
        <end position="86"/>
    </location>
</feature>
<keyword evidence="1" id="KW-1133">Transmembrane helix</keyword>
<evidence type="ECO:0000313" key="2">
    <source>
        <dbReference type="EMBL" id="MBP1041878.1"/>
    </source>
</evidence>
<keyword evidence="1" id="KW-0472">Membrane</keyword>
<feature type="transmembrane region" description="Helical" evidence="1">
    <location>
        <begin position="40"/>
        <end position="62"/>
    </location>
</feature>
<dbReference type="AlphaFoldDB" id="A0A940SX03"/>
<evidence type="ECO:0000313" key="3">
    <source>
        <dbReference type="Proteomes" id="UP000674938"/>
    </source>
</evidence>
<dbReference type="Proteomes" id="UP000674938">
    <property type="component" value="Unassembled WGS sequence"/>
</dbReference>
<feature type="transmembrane region" description="Helical" evidence="1">
    <location>
        <begin position="12"/>
        <end position="34"/>
    </location>
</feature>
<gene>
    <name evidence="2" type="ORF">I6N95_12735</name>
</gene>
<reference evidence="2" key="1">
    <citation type="submission" date="2020-12" db="EMBL/GenBank/DDBJ databases">
        <title>Vagococcus allomyrinae sp. nov. and Enterococcus lavae sp. nov., isolated from the larvae of Allomyrina dichotoma.</title>
        <authorList>
            <person name="Lee S.D."/>
        </authorList>
    </citation>
    <scope>NUCLEOTIDE SEQUENCE</scope>
    <source>
        <strain evidence="2">BWB3-3</strain>
    </source>
</reference>
<keyword evidence="1" id="KW-0812">Transmembrane</keyword>
<name>A0A940SX03_9ENTE</name>
<comment type="caution">
    <text evidence="2">The sequence shown here is derived from an EMBL/GenBank/DDBJ whole genome shotgun (WGS) entry which is preliminary data.</text>
</comment>
<accession>A0A940SX03</accession>
<evidence type="ECO:0000256" key="1">
    <source>
        <dbReference type="SAM" id="Phobius"/>
    </source>
</evidence>
<sequence>MSRRLISGFSWGSKLISIGVLVYLQSVIVGTNAIDRYYSVGYQVVLPVMLLTLTGGHLYLGIKKQSSSLLWSAAFPVVVLLLYLASLV</sequence>
<proteinExistence type="predicted"/>
<protein>
    <submittedName>
        <fullName evidence="2">Uncharacterized protein</fullName>
    </submittedName>
</protein>